<accession>A0ABP6IZC5</accession>
<dbReference type="PROSITE" id="PS51257">
    <property type="entry name" value="PROKAR_LIPOPROTEIN"/>
    <property type="match status" value="1"/>
</dbReference>
<evidence type="ECO:0000313" key="4">
    <source>
        <dbReference type="Proteomes" id="UP001500831"/>
    </source>
</evidence>
<dbReference type="Gene3D" id="2.160.20.10">
    <property type="entry name" value="Single-stranded right-handed beta-helix, Pectin lyase-like"/>
    <property type="match status" value="1"/>
</dbReference>
<feature type="signal peptide" evidence="1">
    <location>
        <begin position="1"/>
        <end position="28"/>
    </location>
</feature>
<reference evidence="4" key="1">
    <citation type="journal article" date="2019" name="Int. J. Syst. Evol. Microbiol.">
        <title>The Global Catalogue of Microorganisms (GCM) 10K type strain sequencing project: providing services to taxonomists for standard genome sequencing and annotation.</title>
        <authorList>
            <consortium name="The Broad Institute Genomics Platform"/>
            <consortium name="The Broad Institute Genome Sequencing Center for Infectious Disease"/>
            <person name="Wu L."/>
            <person name="Ma J."/>
        </authorList>
    </citation>
    <scope>NUCLEOTIDE SEQUENCE [LARGE SCALE GENOMIC DNA]</scope>
    <source>
        <strain evidence="4">JCM 6242</strain>
    </source>
</reference>
<dbReference type="SUPFAM" id="SSF51126">
    <property type="entry name" value="Pectin lyase-like"/>
    <property type="match status" value="1"/>
</dbReference>
<dbReference type="RefSeq" id="WP_344982298.1">
    <property type="nucleotide sequence ID" value="NZ_BAAAVI010000143.1"/>
</dbReference>
<feature type="domain" description="Right handed beta helix" evidence="2">
    <location>
        <begin position="117"/>
        <end position="283"/>
    </location>
</feature>
<dbReference type="InterPro" id="IPR011050">
    <property type="entry name" value="Pectin_lyase_fold/virulence"/>
</dbReference>
<gene>
    <name evidence="3" type="ORF">GCM10010517_81380</name>
</gene>
<evidence type="ECO:0000259" key="2">
    <source>
        <dbReference type="Pfam" id="PF13229"/>
    </source>
</evidence>
<sequence length="422" mass="43759">MDSTRRWSIPALGALVAGCGLVAVPAPAGATAGTVYYVDSRSGDDAAAGTSATAPWRSLDKVNATELRPGDVVRLKRGGRWPGTLTLSGKGTAANPISVEPYGTGAAPKISGRDAACVVISGSYVRVVGVHASDCLWSGFEVSGSRNELDRVRADRNISGVHVMGAHNVVKNSVLTANNRMSVDDEGGDDDSGAFGVLLNGDDNLVTGNVITGSFAPSKDYGFDGAAVEVFNGDRNRITHNTARDNLTFVELGAEKGKTATGNVFAHNVVTSSRKRASFLVTRGPRHAVGPVKGTVAAHNSVYLPGRDTLGWACHDGCAPGILKLRNNVIAVGGQVGYEDGKGADEGGSVYRGRSRKFKLGPRSVMADPRFRGRDDLRLRPGSPAIGRGFPLGPAWYGGAELARDAAGAALPGKPAAGAYQH</sequence>
<proteinExistence type="predicted"/>
<keyword evidence="4" id="KW-1185">Reference proteome</keyword>
<dbReference type="InterPro" id="IPR012334">
    <property type="entry name" value="Pectin_lyas_fold"/>
</dbReference>
<comment type="caution">
    <text evidence="3">The sequence shown here is derived from an EMBL/GenBank/DDBJ whole genome shotgun (WGS) entry which is preliminary data.</text>
</comment>
<dbReference type="EMBL" id="BAAAVI010000143">
    <property type="protein sequence ID" value="GAA2915082.1"/>
    <property type="molecule type" value="Genomic_DNA"/>
</dbReference>
<dbReference type="Pfam" id="PF13229">
    <property type="entry name" value="Beta_helix"/>
    <property type="match status" value="1"/>
</dbReference>
<organism evidence="3 4">
    <name type="scientific">Streptosporangium fragile</name>
    <dbReference type="NCBI Taxonomy" id="46186"/>
    <lineage>
        <taxon>Bacteria</taxon>
        <taxon>Bacillati</taxon>
        <taxon>Actinomycetota</taxon>
        <taxon>Actinomycetes</taxon>
        <taxon>Streptosporangiales</taxon>
        <taxon>Streptosporangiaceae</taxon>
        <taxon>Streptosporangium</taxon>
    </lineage>
</organism>
<dbReference type="Proteomes" id="UP001500831">
    <property type="component" value="Unassembled WGS sequence"/>
</dbReference>
<keyword evidence="1" id="KW-0732">Signal</keyword>
<name>A0ABP6IZC5_9ACTN</name>
<dbReference type="InterPro" id="IPR039448">
    <property type="entry name" value="Beta_helix"/>
</dbReference>
<protein>
    <submittedName>
        <fullName evidence="3">Right-handed parallel beta-helix repeat-containing protein</fullName>
    </submittedName>
</protein>
<feature type="chain" id="PRO_5047357581" evidence="1">
    <location>
        <begin position="29"/>
        <end position="422"/>
    </location>
</feature>
<evidence type="ECO:0000256" key="1">
    <source>
        <dbReference type="SAM" id="SignalP"/>
    </source>
</evidence>
<evidence type="ECO:0000313" key="3">
    <source>
        <dbReference type="EMBL" id="GAA2915082.1"/>
    </source>
</evidence>